<dbReference type="EMBL" id="AP029612">
    <property type="protein sequence ID" value="BFG71170.1"/>
    <property type="molecule type" value="Genomic_DNA"/>
</dbReference>
<keyword evidence="3" id="KW-0547">Nucleotide-binding</keyword>
<name>A0AAT9GKN6_9BACT</name>
<dbReference type="GO" id="GO:0046872">
    <property type="term" value="F:metal ion binding"/>
    <property type="evidence" value="ECO:0007669"/>
    <property type="project" value="InterPro"/>
</dbReference>
<dbReference type="SUPFAM" id="SSF56059">
    <property type="entry name" value="Glutathione synthetase ATP-binding domain-like"/>
    <property type="match status" value="1"/>
</dbReference>
<dbReference type="Gene3D" id="3.30.1490.20">
    <property type="entry name" value="ATP-grasp fold, A domain"/>
    <property type="match status" value="1"/>
</dbReference>
<feature type="domain" description="ATP-grasp" evidence="4">
    <location>
        <begin position="130"/>
        <end position="361"/>
    </location>
</feature>
<sequence>MLISLLTEEEYSRLKIWVLAPSLVTNDPNIDYYYDFSQSIEEYTRVFESLNIQWQWQPVTMEDYSAIITNILDEKQSETFFPIVLNLCDGDEINGTPGISVVQLLESSGLIYTGADEYFYQITTSKIPMKKAFDEAGVSTATWRSILKPEDATQSVLTSLGSPLIVKPAVSGGSMGVGIRNVVSTEAELKEQVLQMFKGYRGWNLAADGMIAEQFIQGPEFTTMIVGSWYDPHHCMVYDAVERVFHSSLPEKEKFLSFDRLWEIYEEETPMPSDEHFYEYRKAADSLQESIRSMSLAAFLAVKGTGYTRVDIRQDANTGKLFVLEVNAQCGLSEDEDYTSIGAILKVNNESFTTLIQTILSEAVQRFKLKQTERNQMTPVHAGY</sequence>
<dbReference type="PANTHER" id="PTHR23132:SF23">
    <property type="entry name" value="D-ALANINE--D-ALANINE LIGASE B"/>
    <property type="match status" value="1"/>
</dbReference>
<evidence type="ECO:0000256" key="2">
    <source>
        <dbReference type="ARBA" id="ARBA00022598"/>
    </source>
</evidence>
<dbReference type="RefSeq" id="WP_353548805.1">
    <property type="nucleotide sequence ID" value="NZ_AP029612.1"/>
</dbReference>
<dbReference type="InterPro" id="IPR013815">
    <property type="entry name" value="ATP_grasp_subdomain_1"/>
</dbReference>
<evidence type="ECO:0000259" key="4">
    <source>
        <dbReference type="PROSITE" id="PS50975"/>
    </source>
</evidence>
<gene>
    <name evidence="5" type="ORF">KACHI17_20510</name>
</gene>
<reference evidence="5" key="1">
    <citation type="submission" date="2024-02" db="EMBL/GenBank/DDBJ databases">
        <title>Sediminibacterium planktonica sp. nov. and Sediminibacterium longus sp. nov., isolated from surface lake and river water.</title>
        <authorList>
            <person name="Watanabe K."/>
            <person name="Takemine S."/>
            <person name="Ishii Y."/>
            <person name="Ogata Y."/>
            <person name="Shindo C."/>
            <person name="Suda W."/>
        </authorList>
    </citation>
    <scope>NUCLEOTIDE SEQUENCE</scope>
    <source>
        <strain evidence="5">KACHI17</strain>
    </source>
</reference>
<keyword evidence="2" id="KW-0436">Ligase</keyword>
<dbReference type="PANTHER" id="PTHR23132">
    <property type="entry name" value="D-ALANINE--D-ALANINE LIGASE"/>
    <property type="match status" value="1"/>
</dbReference>
<dbReference type="Pfam" id="PF07478">
    <property type="entry name" value="Dala_Dala_lig_C"/>
    <property type="match status" value="1"/>
</dbReference>
<dbReference type="InterPro" id="IPR011095">
    <property type="entry name" value="Dala_Dala_lig_C"/>
</dbReference>
<evidence type="ECO:0000313" key="5">
    <source>
        <dbReference type="EMBL" id="BFG71170.1"/>
    </source>
</evidence>
<dbReference type="AlphaFoldDB" id="A0AAT9GKN6"/>
<comment type="similarity">
    <text evidence="1">Belongs to the D-alanine--D-alanine ligase family.</text>
</comment>
<evidence type="ECO:0000256" key="1">
    <source>
        <dbReference type="ARBA" id="ARBA00010871"/>
    </source>
</evidence>
<accession>A0AAT9GKN6</accession>
<dbReference type="GO" id="GO:0008716">
    <property type="term" value="F:D-alanine-D-alanine ligase activity"/>
    <property type="evidence" value="ECO:0007669"/>
    <property type="project" value="InterPro"/>
</dbReference>
<evidence type="ECO:0000256" key="3">
    <source>
        <dbReference type="PROSITE-ProRule" id="PRU00409"/>
    </source>
</evidence>
<dbReference type="InterPro" id="IPR011761">
    <property type="entry name" value="ATP-grasp"/>
</dbReference>
<protein>
    <recommendedName>
        <fullName evidence="4">ATP-grasp domain-containing protein</fullName>
    </recommendedName>
</protein>
<proteinExistence type="inferred from homology"/>
<organism evidence="5">
    <name type="scientific">Sediminibacterium sp. KACHI17</name>
    <dbReference type="NCBI Taxonomy" id="1751071"/>
    <lineage>
        <taxon>Bacteria</taxon>
        <taxon>Pseudomonadati</taxon>
        <taxon>Bacteroidota</taxon>
        <taxon>Chitinophagia</taxon>
        <taxon>Chitinophagales</taxon>
        <taxon>Chitinophagaceae</taxon>
        <taxon>Sediminibacterium</taxon>
    </lineage>
</organism>
<dbReference type="GO" id="GO:0005524">
    <property type="term" value="F:ATP binding"/>
    <property type="evidence" value="ECO:0007669"/>
    <property type="project" value="UniProtKB-UniRule"/>
</dbReference>
<dbReference type="Gene3D" id="3.30.470.20">
    <property type="entry name" value="ATP-grasp fold, B domain"/>
    <property type="match status" value="1"/>
</dbReference>
<keyword evidence="3" id="KW-0067">ATP-binding</keyword>
<dbReference type="PROSITE" id="PS50975">
    <property type="entry name" value="ATP_GRASP"/>
    <property type="match status" value="1"/>
</dbReference>